<feature type="compositionally biased region" description="Basic and acidic residues" evidence="1">
    <location>
        <begin position="1"/>
        <end position="18"/>
    </location>
</feature>
<feature type="non-terminal residue" evidence="2">
    <location>
        <position position="1"/>
    </location>
</feature>
<evidence type="ECO:0000313" key="2">
    <source>
        <dbReference type="EMBL" id="MCI92409.1"/>
    </source>
</evidence>
<protein>
    <submittedName>
        <fullName evidence="2">Uncharacterized protein</fullName>
    </submittedName>
</protein>
<keyword evidence="3" id="KW-1185">Reference proteome</keyword>
<proteinExistence type="predicted"/>
<name>A0A392VY48_9FABA</name>
<dbReference type="Proteomes" id="UP000265520">
    <property type="component" value="Unassembled WGS sequence"/>
</dbReference>
<evidence type="ECO:0000313" key="3">
    <source>
        <dbReference type="Proteomes" id="UP000265520"/>
    </source>
</evidence>
<comment type="caution">
    <text evidence="2">The sequence shown here is derived from an EMBL/GenBank/DDBJ whole genome shotgun (WGS) entry which is preliminary data.</text>
</comment>
<evidence type="ECO:0000256" key="1">
    <source>
        <dbReference type="SAM" id="MobiDB-lite"/>
    </source>
</evidence>
<accession>A0A392VY48</accession>
<feature type="region of interest" description="Disordered" evidence="1">
    <location>
        <begin position="1"/>
        <end position="47"/>
    </location>
</feature>
<reference evidence="2 3" key="1">
    <citation type="journal article" date="2018" name="Front. Plant Sci.">
        <title>Red Clover (Trifolium pratense) and Zigzag Clover (T. medium) - A Picture of Genomic Similarities and Differences.</title>
        <authorList>
            <person name="Dluhosova J."/>
            <person name="Istvanek J."/>
            <person name="Nedelnik J."/>
            <person name="Repkova J."/>
        </authorList>
    </citation>
    <scope>NUCLEOTIDE SEQUENCE [LARGE SCALE GENOMIC DNA]</scope>
    <source>
        <strain evidence="3">cv. 10/8</strain>
        <tissue evidence="2">Leaf</tissue>
    </source>
</reference>
<dbReference type="AlphaFoldDB" id="A0A392VY48"/>
<organism evidence="2 3">
    <name type="scientific">Trifolium medium</name>
    <dbReference type="NCBI Taxonomy" id="97028"/>
    <lineage>
        <taxon>Eukaryota</taxon>
        <taxon>Viridiplantae</taxon>
        <taxon>Streptophyta</taxon>
        <taxon>Embryophyta</taxon>
        <taxon>Tracheophyta</taxon>
        <taxon>Spermatophyta</taxon>
        <taxon>Magnoliopsida</taxon>
        <taxon>eudicotyledons</taxon>
        <taxon>Gunneridae</taxon>
        <taxon>Pentapetalae</taxon>
        <taxon>rosids</taxon>
        <taxon>fabids</taxon>
        <taxon>Fabales</taxon>
        <taxon>Fabaceae</taxon>
        <taxon>Papilionoideae</taxon>
        <taxon>50 kb inversion clade</taxon>
        <taxon>NPAAA clade</taxon>
        <taxon>Hologalegina</taxon>
        <taxon>IRL clade</taxon>
        <taxon>Trifolieae</taxon>
        <taxon>Trifolium</taxon>
    </lineage>
</organism>
<sequence length="47" mass="5542">RGRDGRIRRSDAGHEEFVQRQTEQQDEENMPEVHEEPIPAVQEQPMV</sequence>
<dbReference type="EMBL" id="LXQA011300263">
    <property type="protein sequence ID" value="MCI92409.1"/>
    <property type="molecule type" value="Genomic_DNA"/>
</dbReference>